<dbReference type="RefSeq" id="WP_105038508.1">
    <property type="nucleotide sequence ID" value="NZ_PPSL01000002.1"/>
</dbReference>
<organism evidence="1 2">
    <name type="scientific">Flavipsychrobacter stenotrophus</name>
    <dbReference type="NCBI Taxonomy" id="2077091"/>
    <lineage>
        <taxon>Bacteria</taxon>
        <taxon>Pseudomonadati</taxon>
        <taxon>Bacteroidota</taxon>
        <taxon>Chitinophagia</taxon>
        <taxon>Chitinophagales</taxon>
        <taxon>Chitinophagaceae</taxon>
        <taxon>Flavipsychrobacter</taxon>
    </lineage>
</organism>
<protein>
    <submittedName>
        <fullName evidence="1">Phytanoyl-CoA dioxygenase</fullName>
    </submittedName>
</protein>
<dbReference type="Proteomes" id="UP000239872">
    <property type="component" value="Unassembled WGS sequence"/>
</dbReference>
<reference evidence="1 2" key="1">
    <citation type="submission" date="2018-01" db="EMBL/GenBank/DDBJ databases">
        <title>A novel member of the phylum Bacteroidetes isolated from glacier ice.</title>
        <authorList>
            <person name="Liu Q."/>
            <person name="Xin Y.-H."/>
        </authorList>
    </citation>
    <scope>NUCLEOTIDE SEQUENCE [LARGE SCALE GENOMIC DNA]</scope>
    <source>
        <strain evidence="1 2">RB1R16</strain>
    </source>
</reference>
<dbReference type="SUPFAM" id="SSF51197">
    <property type="entry name" value="Clavaminate synthase-like"/>
    <property type="match status" value="1"/>
</dbReference>
<dbReference type="InterPro" id="IPR008775">
    <property type="entry name" value="Phytyl_CoA_dOase-like"/>
</dbReference>
<keyword evidence="2" id="KW-1185">Reference proteome</keyword>
<dbReference type="Pfam" id="PF05721">
    <property type="entry name" value="PhyH"/>
    <property type="match status" value="1"/>
</dbReference>
<name>A0A2S7SY49_9BACT</name>
<comment type="caution">
    <text evidence="1">The sequence shown here is derived from an EMBL/GenBank/DDBJ whole genome shotgun (WGS) entry which is preliminary data.</text>
</comment>
<gene>
    <name evidence="1" type="ORF">CJD36_007480</name>
</gene>
<dbReference type="GO" id="GO:0016706">
    <property type="term" value="F:2-oxoglutarate-dependent dioxygenase activity"/>
    <property type="evidence" value="ECO:0007669"/>
    <property type="project" value="UniProtKB-ARBA"/>
</dbReference>
<evidence type="ECO:0000313" key="2">
    <source>
        <dbReference type="Proteomes" id="UP000239872"/>
    </source>
</evidence>
<keyword evidence="1" id="KW-0560">Oxidoreductase</keyword>
<dbReference type="AlphaFoldDB" id="A0A2S7SY49"/>
<dbReference type="EMBL" id="PPSL01000002">
    <property type="protein sequence ID" value="PQJ11628.1"/>
    <property type="molecule type" value="Genomic_DNA"/>
</dbReference>
<dbReference type="PANTHER" id="PTHR40128">
    <property type="entry name" value="EXPRESSED PROTEIN"/>
    <property type="match status" value="1"/>
</dbReference>
<dbReference type="OrthoDB" id="9814777at2"/>
<evidence type="ECO:0000313" key="1">
    <source>
        <dbReference type="EMBL" id="PQJ11628.1"/>
    </source>
</evidence>
<keyword evidence="1" id="KW-0223">Dioxygenase</keyword>
<sequence length="293" mass="33206">MKTNTNSERPPYLFSNGMPIPFTPQYFEQAEAGDASDVADMTRRLNNDGYLYLPGFLDPADVLDVREEYFKLFDPIILKKGTSPRQGLFSGSFQFSPYRHGLAGHPASLFVTSDAFEQFTRSKKLLDLATSLMNEEVTLLQRRPIRHFYNNTGVASCAHADFTYLNKGTKKIVSIWIPLGDVPLEGGGIVYLKDSNDVDQDELRHQLNRFKKPEKDERPITADLKAIADTTGKPWLYADFKAGDIVLHTPFIVHATLDCNDERMRLSTDIRFASCNETHDPRWGGNWRGDDGY</sequence>
<proteinExistence type="predicted"/>
<accession>A0A2S7SY49</accession>
<dbReference type="PANTHER" id="PTHR40128:SF1">
    <property type="entry name" value="PHYTANOYL-COA HYDROXYLASE"/>
    <property type="match status" value="1"/>
</dbReference>
<dbReference type="Gene3D" id="2.60.120.620">
    <property type="entry name" value="q2cbj1_9rhob like domain"/>
    <property type="match status" value="1"/>
</dbReference>